<evidence type="ECO:0000313" key="2">
    <source>
        <dbReference type="Proteomes" id="UP000769780"/>
    </source>
</evidence>
<sequence>MDRYTAVLNNSEKAIFKQMIGKTVNCIVSPSITVELGENLYTLDVSASMEMEESKYIVFSNLWQETTYGEAYWKIAVKEQNVPDRMKYKVEEGKVIAYTGNINMISVFSKIERIVVYRADKVYEEEQLCFDAAVVIQTDKGQDICFTSSTIPTVLALTWEKEKLKTIIRDFHISHEFR</sequence>
<accession>A0ABS7K841</accession>
<keyword evidence="2" id="KW-1185">Reference proteome</keyword>
<comment type="caution">
    <text evidence="1">The sequence shown here is derived from an EMBL/GenBank/DDBJ whole genome shotgun (WGS) entry which is preliminary data.</text>
</comment>
<proteinExistence type="predicted"/>
<protein>
    <submittedName>
        <fullName evidence="1">Uncharacterized protein</fullName>
    </submittedName>
</protein>
<evidence type="ECO:0000313" key="1">
    <source>
        <dbReference type="EMBL" id="MBY0098441.1"/>
    </source>
</evidence>
<dbReference type="RefSeq" id="WP_221874664.1">
    <property type="nucleotide sequence ID" value="NZ_JACWFH010000024.1"/>
</dbReference>
<organism evidence="1 2">
    <name type="scientific">Mesobacillus maritimus</name>
    <dbReference type="NCBI Taxonomy" id="1643336"/>
    <lineage>
        <taxon>Bacteria</taxon>
        <taxon>Bacillati</taxon>
        <taxon>Bacillota</taxon>
        <taxon>Bacilli</taxon>
        <taxon>Bacillales</taxon>
        <taxon>Bacillaceae</taxon>
        <taxon>Mesobacillus</taxon>
    </lineage>
</organism>
<reference evidence="1 2" key="1">
    <citation type="submission" date="2020-07" db="EMBL/GenBank/DDBJ databases">
        <title>Fungal Genomes of the International Space Station.</title>
        <authorList>
            <person name="Seuylemezian A."/>
            <person name="Singh N.K."/>
            <person name="Wood J."/>
            <person name="Venkateswaran K."/>
        </authorList>
    </citation>
    <scope>NUCLEOTIDE SEQUENCE [LARGE SCALE GENOMIC DNA]</scope>
    <source>
        <strain evidence="1 2">PL-B2</strain>
    </source>
</reference>
<name>A0ABS7K841_9BACI</name>
<dbReference type="EMBL" id="JACWFH010000024">
    <property type="protein sequence ID" value="MBY0098441.1"/>
    <property type="molecule type" value="Genomic_DNA"/>
</dbReference>
<dbReference type="Proteomes" id="UP000769780">
    <property type="component" value="Unassembled WGS sequence"/>
</dbReference>
<gene>
    <name evidence="1" type="ORF">H0185_16775</name>
</gene>